<comment type="caution">
    <text evidence="2">The sequence shown here is derived from an EMBL/GenBank/DDBJ whole genome shotgun (WGS) entry which is preliminary data.</text>
</comment>
<evidence type="ECO:0000313" key="3">
    <source>
        <dbReference type="Proteomes" id="UP000651050"/>
    </source>
</evidence>
<name>A0A931H1V6_9BURK</name>
<gene>
    <name evidence="2" type="ORF">I5803_03225</name>
</gene>
<dbReference type="Proteomes" id="UP000651050">
    <property type="component" value="Unassembled WGS sequence"/>
</dbReference>
<reference evidence="2" key="1">
    <citation type="submission" date="2020-11" db="EMBL/GenBank/DDBJ databases">
        <title>Bacterial whole genome sequence for Caenimonas sp. DR4.4.</title>
        <authorList>
            <person name="Le V."/>
            <person name="Ko S.-R."/>
            <person name="Ahn C.-Y."/>
            <person name="Oh H.-M."/>
        </authorList>
    </citation>
    <scope>NUCLEOTIDE SEQUENCE</scope>
    <source>
        <strain evidence="2">DR4.4</strain>
    </source>
</reference>
<dbReference type="EMBL" id="JADWYS010000001">
    <property type="protein sequence ID" value="MBG9387027.1"/>
    <property type="molecule type" value="Genomic_DNA"/>
</dbReference>
<evidence type="ECO:0000256" key="1">
    <source>
        <dbReference type="SAM" id="MobiDB-lite"/>
    </source>
</evidence>
<sequence>MRKFLLPLALVGVAGLTGCVGYGGGTYGSAYYSSGPAYGYGSGYGYGSSAVVIEQRPAYRYYGDRRDRDGDGVPNRYDARPDNPRRY</sequence>
<keyword evidence="3" id="KW-1185">Reference proteome</keyword>
<feature type="region of interest" description="Disordered" evidence="1">
    <location>
        <begin position="63"/>
        <end position="87"/>
    </location>
</feature>
<accession>A0A931H1V6</accession>
<organism evidence="2 3">
    <name type="scientific">Caenimonas aquaedulcis</name>
    <dbReference type="NCBI Taxonomy" id="2793270"/>
    <lineage>
        <taxon>Bacteria</taxon>
        <taxon>Pseudomonadati</taxon>
        <taxon>Pseudomonadota</taxon>
        <taxon>Betaproteobacteria</taxon>
        <taxon>Burkholderiales</taxon>
        <taxon>Comamonadaceae</taxon>
        <taxon>Caenimonas</taxon>
    </lineage>
</organism>
<proteinExistence type="predicted"/>
<dbReference type="PROSITE" id="PS51257">
    <property type="entry name" value="PROKAR_LIPOPROTEIN"/>
    <property type="match status" value="1"/>
</dbReference>
<dbReference type="RefSeq" id="WP_196984977.1">
    <property type="nucleotide sequence ID" value="NZ_JADWYS010000001.1"/>
</dbReference>
<evidence type="ECO:0008006" key="4">
    <source>
        <dbReference type="Google" id="ProtNLM"/>
    </source>
</evidence>
<evidence type="ECO:0000313" key="2">
    <source>
        <dbReference type="EMBL" id="MBG9387027.1"/>
    </source>
</evidence>
<protein>
    <recommendedName>
        <fullName evidence="4">Lipoprotein</fullName>
    </recommendedName>
</protein>
<dbReference type="AlphaFoldDB" id="A0A931H1V6"/>